<keyword evidence="1" id="KW-0812">Transmembrane</keyword>
<proteinExistence type="predicted"/>
<feature type="transmembrane region" description="Helical" evidence="1">
    <location>
        <begin position="39"/>
        <end position="57"/>
    </location>
</feature>
<sequence length="104" mass="10552">MDQTLLDTARIIGAPNAQFLVLLLIGGLIGWCIVRISHLGSVGALALAGVTGAWLAAEFGFRLGLADRCAGALFVAGAVGAALCCMGWRAIHPDHDIAVGRGGA</sequence>
<reference evidence="2 3" key="1">
    <citation type="submission" date="2024-02" db="EMBL/GenBank/DDBJ databases">
        <authorList>
            <person name="Grouzdev D."/>
        </authorList>
    </citation>
    <scope>NUCLEOTIDE SEQUENCE [LARGE SCALE GENOMIC DNA]</scope>
    <source>
        <strain evidence="2 3">9N</strain>
    </source>
</reference>
<keyword evidence="1" id="KW-1133">Transmembrane helix</keyword>
<protein>
    <recommendedName>
        <fullName evidence="4">GlsB/YeaQ/YmgE family stress response membrane protein</fullName>
    </recommendedName>
</protein>
<dbReference type="EMBL" id="JAZHYN010000006">
    <property type="protein sequence ID" value="MEF3365543.1"/>
    <property type="molecule type" value="Genomic_DNA"/>
</dbReference>
<dbReference type="RefSeq" id="WP_332080451.1">
    <property type="nucleotide sequence ID" value="NZ_JAZHYN010000006.1"/>
</dbReference>
<keyword evidence="1" id="KW-0472">Membrane</keyword>
<comment type="caution">
    <text evidence="2">The sequence shown here is derived from an EMBL/GenBank/DDBJ whole genome shotgun (WGS) entry which is preliminary data.</text>
</comment>
<evidence type="ECO:0000256" key="1">
    <source>
        <dbReference type="SAM" id="Phobius"/>
    </source>
</evidence>
<name>A0ABU7XG69_9HYPH</name>
<accession>A0ABU7XG69</accession>
<evidence type="ECO:0000313" key="3">
    <source>
        <dbReference type="Proteomes" id="UP001350748"/>
    </source>
</evidence>
<keyword evidence="3" id="KW-1185">Reference proteome</keyword>
<feature type="transmembrane region" description="Helical" evidence="1">
    <location>
        <begin position="69"/>
        <end position="91"/>
    </location>
</feature>
<evidence type="ECO:0008006" key="4">
    <source>
        <dbReference type="Google" id="ProtNLM"/>
    </source>
</evidence>
<dbReference type="Proteomes" id="UP001350748">
    <property type="component" value="Unassembled WGS sequence"/>
</dbReference>
<organism evidence="2 3">
    <name type="scientific">Methylocystis borbori</name>
    <dbReference type="NCBI Taxonomy" id="3118750"/>
    <lineage>
        <taxon>Bacteria</taxon>
        <taxon>Pseudomonadati</taxon>
        <taxon>Pseudomonadota</taxon>
        <taxon>Alphaproteobacteria</taxon>
        <taxon>Hyphomicrobiales</taxon>
        <taxon>Methylocystaceae</taxon>
        <taxon>Methylocystis</taxon>
    </lineage>
</organism>
<gene>
    <name evidence="2" type="ORF">V3H18_03230</name>
</gene>
<evidence type="ECO:0000313" key="2">
    <source>
        <dbReference type="EMBL" id="MEF3365543.1"/>
    </source>
</evidence>
<feature type="transmembrane region" description="Helical" evidence="1">
    <location>
        <begin position="12"/>
        <end position="33"/>
    </location>
</feature>